<keyword evidence="3" id="KW-0808">Transferase</keyword>
<dbReference type="CDD" id="cd06577">
    <property type="entry name" value="PASTA_pknB"/>
    <property type="match status" value="1"/>
</dbReference>
<keyword evidence="2 13" id="KW-0723">Serine/threonine-protein kinase</keyword>
<keyword evidence="14" id="KW-1185">Reference proteome</keyword>
<keyword evidence="4 9" id="KW-0547">Nucleotide-binding</keyword>
<dbReference type="InterPro" id="IPR011009">
    <property type="entry name" value="Kinase-like_dom_sf"/>
</dbReference>
<dbReference type="Pfam" id="PF00069">
    <property type="entry name" value="Pkinase"/>
    <property type="match status" value="1"/>
</dbReference>
<evidence type="ECO:0000256" key="9">
    <source>
        <dbReference type="PROSITE-ProRule" id="PRU10141"/>
    </source>
</evidence>
<dbReference type="PANTHER" id="PTHR43289:SF34">
    <property type="entry name" value="SERINE_THREONINE-PROTEIN KINASE YBDM-RELATED"/>
    <property type="match status" value="1"/>
</dbReference>
<keyword evidence="5 13" id="KW-0418">Kinase</keyword>
<accession>A0A401FKN6</accession>
<feature type="region of interest" description="Disordered" evidence="10">
    <location>
        <begin position="315"/>
        <end position="345"/>
    </location>
</feature>
<evidence type="ECO:0000256" key="3">
    <source>
        <dbReference type="ARBA" id="ARBA00022679"/>
    </source>
</evidence>
<evidence type="ECO:0000256" key="4">
    <source>
        <dbReference type="ARBA" id="ARBA00022741"/>
    </source>
</evidence>
<evidence type="ECO:0000256" key="1">
    <source>
        <dbReference type="ARBA" id="ARBA00012513"/>
    </source>
</evidence>
<keyword evidence="11" id="KW-0812">Transmembrane</keyword>
<evidence type="ECO:0000313" key="14">
    <source>
        <dbReference type="Proteomes" id="UP000286974"/>
    </source>
</evidence>
<dbReference type="SMART" id="SM00220">
    <property type="entry name" value="S_TKc"/>
    <property type="match status" value="1"/>
</dbReference>
<dbReference type="SUPFAM" id="SSF56112">
    <property type="entry name" value="Protein kinase-like (PK-like)"/>
    <property type="match status" value="1"/>
</dbReference>
<comment type="catalytic activity">
    <reaction evidence="8">
        <text>L-seryl-[protein] + ATP = O-phospho-L-seryl-[protein] + ADP + H(+)</text>
        <dbReference type="Rhea" id="RHEA:17989"/>
        <dbReference type="Rhea" id="RHEA-COMP:9863"/>
        <dbReference type="Rhea" id="RHEA-COMP:11604"/>
        <dbReference type="ChEBI" id="CHEBI:15378"/>
        <dbReference type="ChEBI" id="CHEBI:29999"/>
        <dbReference type="ChEBI" id="CHEBI:30616"/>
        <dbReference type="ChEBI" id="CHEBI:83421"/>
        <dbReference type="ChEBI" id="CHEBI:456216"/>
        <dbReference type="EC" id="2.7.11.1"/>
    </reaction>
</comment>
<dbReference type="InterPro" id="IPR000719">
    <property type="entry name" value="Prot_kinase_dom"/>
</dbReference>
<dbReference type="PROSITE" id="PS00108">
    <property type="entry name" value="PROTEIN_KINASE_ST"/>
    <property type="match status" value="1"/>
</dbReference>
<dbReference type="Gene3D" id="3.30.200.20">
    <property type="entry name" value="Phosphorylase Kinase, domain 1"/>
    <property type="match status" value="1"/>
</dbReference>
<evidence type="ECO:0000256" key="5">
    <source>
        <dbReference type="ARBA" id="ARBA00022777"/>
    </source>
</evidence>
<keyword evidence="11" id="KW-0472">Membrane</keyword>
<evidence type="ECO:0000313" key="13">
    <source>
        <dbReference type="EMBL" id="GAY72932.1"/>
    </source>
</evidence>
<evidence type="ECO:0000256" key="10">
    <source>
        <dbReference type="SAM" id="MobiDB-lite"/>
    </source>
</evidence>
<dbReference type="EC" id="2.7.11.1" evidence="1"/>
<dbReference type="InterPro" id="IPR008271">
    <property type="entry name" value="Ser/Thr_kinase_AS"/>
</dbReference>
<keyword evidence="11" id="KW-1133">Transmembrane helix</keyword>
<dbReference type="PROSITE" id="PS50011">
    <property type="entry name" value="PROTEIN_KINASE_DOM"/>
    <property type="match status" value="1"/>
</dbReference>
<dbReference type="PANTHER" id="PTHR43289">
    <property type="entry name" value="MITOGEN-ACTIVATED PROTEIN KINASE KINASE KINASE 20-RELATED"/>
    <property type="match status" value="1"/>
</dbReference>
<dbReference type="Proteomes" id="UP000286974">
    <property type="component" value="Unassembled WGS sequence"/>
</dbReference>
<proteinExistence type="predicted"/>
<dbReference type="PROSITE" id="PS00107">
    <property type="entry name" value="PROTEIN_KINASE_ATP"/>
    <property type="match status" value="1"/>
</dbReference>
<evidence type="ECO:0000256" key="8">
    <source>
        <dbReference type="ARBA" id="ARBA00048679"/>
    </source>
</evidence>
<dbReference type="EMBL" id="BEXA01000002">
    <property type="protein sequence ID" value="GAY72932.1"/>
    <property type="molecule type" value="Genomic_DNA"/>
</dbReference>
<reference evidence="13 14" key="1">
    <citation type="submission" date="2017-11" db="EMBL/GenBank/DDBJ databases">
        <title>Draft Genome Sequence of Lactobacillus curieae NBRC 111893 isolated from Koso, a Japanese sugar-Vegetable Fermented Beverage.</title>
        <authorList>
            <person name="Chiou T.Y."/>
            <person name="Oshima K."/>
            <person name="Suda W."/>
            <person name="Hattori M."/>
            <person name="Takahashi T."/>
        </authorList>
    </citation>
    <scope>NUCLEOTIDE SEQUENCE [LARGE SCALE GENOMIC DNA]</scope>
    <source>
        <strain evidence="13 14">NBRC111893</strain>
    </source>
</reference>
<comment type="catalytic activity">
    <reaction evidence="7">
        <text>L-threonyl-[protein] + ATP = O-phospho-L-threonyl-[protein] + ADP + H(+)</text>
        <dbReference type="Rhea" id="RHEA:46608"/>
        <dbReference type="Rhea" id="RHEA-COMP:11060"/>
        <dbReference type="Rhea" id="RHEA-COMP:11605"/>
        <dbReference type="ChEBI" id="CHEBI:15378"/>
        <dbReference type="ChEBI" id="CHEBI:30013"/>
        <dbReference type="ChEBI" id="CHEBI:30616"/>
        <dbReference type="ChEBI" id="CHEBI:61977"/>
        <dbReference type="ChEBI" id="CHEBI:456216"/>
        <dbReference type="EC" id="2.7.11.1"/>
    </reaction>
</comment>
<evidence type="ECO:0000256" key="6">
    <source>
        <dbReference type="ARBA" id="ARBA00022840"/>
    </source>
</evidence>
<name>A0A401FKN6_9LACO</name>
<dbReference type="Gene3D" id="1.10.510.10">
    <property type="entry name" value="Transferase(Phosphotransferase) domain 1"/>
    <property type="match status" value="1"/>
</dbReference>
<comment type="caution">
    <text evidence="13">The sequence shown here is derived from an EMBL/GenBank/DDBJ whole genome shotgun (WGS) entry which is preliminary data.</text>
</comment>
<evidence type="ECO:0000256" key="11">
    <source>
        <dbReference type="SAM" id="Phobius"/>
    </source>
</evidence>
<feature type="binding site" evidence="9">
    <location>
        <position position="40"/>
    </location>
    <ligand>
        <name>ATP</name>
        <dbReference type="ChEBI" id="CHEBI:30616"/>
    </ligand>
</feature>
<dbReference type="FunFam" id="1.10.510.10:FF:000021">
    <property type="entry name" value="Serine/threonine protein kinase"/>
    <property type="match status" value="1"/>
</dbReference>
<dbReference type="Gene3D" id="3.30.10.20">
    <property type="match status" value="1"/>
</dbReference>
<feature type="domain" description="Protein kinase" evidence="12">
    <location>
        <begin position="11"/>
        <end position="281"/>
    </location>
</feature>
<keyword evidence="6 9" id="KW-0067">ATP-binding</keyword>
<gene>
    <name evidence="13" type="ORF">NBRC111893_1078</name>
</gene>
<dbReference type="InterPro" id="IPR017441">
    <property type="entry name" value="Protein_kinase_ATP_BS"/>
</dbReference>
<protein>
    <recommendedName>
        <fullName evidence="1">non-specific serine/threonine protein kinase</fullName>
        <ecNumber evidence="1">2.7.11.1</ecNumber>
    </recommendedName>
</protein>
<feature type="transmembrane region" description="Helical" evidence="11">
    <location>
        <begin position="349"/>
        <end position="369"/>
    </location>
</feature>
<evidence type="ECO:0000256" key="7">
    <source>
        <dbReference type="ARBA" id="ARBA00047899"/>
    </source>
</evidence>
<dbReference type="RefSeq" id="WP_369689700.1">
    <property type="nucleotide sequence ID" value="NZ_BEXA01000002.1"/>
</dbReference>
<dbReference type="NCBIfam" id="NF033483">
    <property type="entry name" value="PknB_PASTA_kin"/>
    <property type="match status" value="1"/>
</dbReference>
<organism evidence="13 14">
    <name type="scientific">Lentilactobacillus kosonis</name>
    <dbReference type="NCBI Taxonomy" id="2810561"/>
    <lineage>
        <taxon>Bacteria</taxon>
        <taxon>Bacillati</taxon>
        <taxon>Bacillota</taxon>
        <taxon>Bacilli</taxon>
        <taxon>Lactobacillales</taxon>
        <taxon>Lactobacillaceae</taxon>
        <taxon>Lentilactobacillus</taxon>
    </lineage>
</organism>
<evidence type="ECO:0000259" key="12">
    <source>
        <dbReference type="PROSITE" id="PS50011"/>
    </source>
</evidence>
<dbReference type="FunFam" id="3.30.200.20:FF:000035">
    <property type="entry name" value="Serine/threonine protein kinase Stk1"/>
    <property type="match status" value="1"/>
</dbReference>
<dbReference type="AlphaFoldDB" id="A0A401FKN6"/>
<dbReference type="CDD" id="cd14014">
    <property type="entry name" value="STKc_PknB_like"/>
    <property type="match status" value="1"/>
</dbReference>
<dbReference type="GO" id="GO:0004674">
    <property type="term" value="F:protein serine/threonine kinase activity"/>
    <property type="evidence" value="ECO:0007669"/>
    <property type="project" value="UniProtKB-KW"/>
</dbReference>
<evidence type="ECO:0000256" key="2">
    <source>
        <dbReference type="ARBA" id="ARBA00022527"/>
    </source>
</evidence>
<sequence>MNSGYVLNGRYKILSRLGEGGMADVYLAQDLILDRKVAVKLLRLDFRDNPKAKRRFQNEALAVTQLNNPHIVGVYDVDEVDGMQYIVMEWVNGADLKDYIKHHSPIPYATVVDIMEQICSAVGEAHRNGIIHRDLKPQNILINAEGYVKITDFGISRAASEDTMTQTRSIIGSIHYLSPEQIKGLMATKRSDIYSLGIILYELLTGKVPFDGETAVSIAIKHSQEAIPFVRDLDDQIPQPLENVVLKATAKNPDDRYFTVDELADDLKTSLSLNRLTEPRFQPSFDRDDINDQTRVMPFTPLKASQLNESKLAAQRIADDSQTKQETTAQNEKSPKQPTKKRRHHRRRWIALAVALLVLLIAGALLVTANGHTKVPQITGLTQSDAKQSLIDAHLKVGKIRYKNSYAVDKIV</sequence>
<dbReference type="GO" id="GO:0005524">
    <property type="term" value="F:ATP binding"/>
    <property type="evidence" value="ECO:0007669"/>
    <property type="project" value="UniProtKB-UniRule"/>
</dbReference>
<dbReference type="InterPro" id="IPR005543">
    <property type="entry name" value="PASTA_dom"/>
</dbReference>